<dbReference type="Proteomes" id="UP000258309">
    <property type="component" value="Unassembled WGS sequence"/>
</dbReference>
<dbReference type="InterPro" id="IPR007219">
    <property type="entry name" value="XnlR_reg_dom"/>
</dbReference>
<feature type="non-terminal residue" evidence="8">
    <location>
        <position position="1"/>
    </location>
</feature>
<dbReference type="GO" id="GO:0003677">
    <property type="term" value="F:DNA binding"/>
    <property type="evidence" value="ECO:0007669"/>
    <property type="project" value="UniProtKB-KW"/>
</dbReference>
<feature type="domain" description="Xylanolytic transcriptional activator regulatory" evidence="7">
    <location>
        <begin position="221"/>
        <end position="300"/>
    </location>
</feature>
<comment type="caution">
    <text evidence="8">The sequence shown here is derived from an EMBL/GenBank/DDBJ whole genome shotgun (WGS) entry which is preliminary data.</text>
</comment>
<protein>
    <recommendedName>
        <fullName evidence="7">Xylanolytic transcriptional activator regulatory domain-containing protein</fullName>
    </recommendedName>
</protein>
<evidence type="ECO:0000256" key="5">
    <source>
        <dbReference type="ARBA" id="ARBA00023163"/>
    </source>
</evidence>
<keyword evidence="3" id="KW-0805">Transcription regulation</keyword>
<dbReference type="STRING" id="5539.A0A3E2HAH1"/>
<keyword evidence="1" id="KW-0479">Metal-binding</keyword>
<dbReference type="EMBL" id="NCSJ02000108">
    <property type="protein sequence ID" value="RFU30142.1"/>
    <property type="molecule type" value="Genomic_DNA"/>
</dbReference>
<dbReference type="Pfam" id="PF04082">
    <property type="entry name" value="Fungal_trans"/>
    <property type="match status" value="1"/>
</dbReference>
<keyword evidence="6" id="KW-0539">Nucleus</keyword>
<name>A0A3E2HAH1_SCYLI</name>
<evidence type="ECO:0000313" key="8">
    <source>
        <dbReference type="EMBL" id="RFU30142.1"/>
    </source>
</evidence>
<evidence type="ECO:0000256" key="4">
    <source>
        <dbReference type="ARBA" id="ARBA00023125"/>
    </source>
</evidence>
<dbReference type="CDD" id="cd12148">
    <property type="entry name" value="fungal_TF_MHR"/>
    <property type="match status" value="1"/>
</dbReference>
<dbReference type="SMART" id="SM00906">
    <property type="entry name" value="Fungal_trans"/>
    <property type="match status" value="1"/>
</dbReference>
<dbReference type="PANTHER" id="PTHR31313">
    <property type="entry name" value="TY1 ENHANCER ACTIVATOR"/>
    <property type="match status" value="1"/>
</dbReference>
<gene>
    <name evidence="8" type="ORF">B7463_g6213</name>
</gene>
<organism evidence="8 9">
    <name type="scientific">Scytalidium lignicola</name>
    <name type="common">Hyphomycete</name>
    <dbReference type="NCBI Taxonomy" id="5539"/>
    <lineage>
        <taxon>Eukaryota</taxon>
        <taxon>Fungi</taxon>
        <taxon>Dikarya</taxon>
        <taxon>Ascomycota</taxon>
        <taxon>Pezizomycotina</taxon>
        <taxon>Leotiomycetes</taxon>
        <taxon>Leotiomycetes incertae sedis</taxon>
        <taxon>Scytalidium</taxon>
    </lineage>
</organism>
<accession>A0A3E2HAH1</accession>
<evidence type="ECO:0000256" key="6">
    <source>
        <dbReference type="ARBA" id="ARBA00023242"/>
    </source>
</evidence>
<evidence type="ECO:0000256" key="3">
    <source>
        <dbReference type="ARBA" id="ARBA00023015"/>
    </source>
</evidence>
<dbReference type="GO" id="GO:0006351">
    <property type="term" value="P:DNA-templated transcription"/>
    <property type="evidence" value="ECO:0007669"/>
    <property type="project" value="InterPro"/>
</dbReference>
<dbReference type="PANTHER" id="PTHR31313:SF81">
    <property type="entry name" value="TY1 ENHANCER ACTIVATOR"/>
    <property type="match status" value="1"/>
</dbReference>
<proteinExistence type="predicted"/>
<evidence type="ECO:0000259" key="7">
    <source>
        <dbReference type="SMART" id="SM00906"/>
    </source>
</evidence>
<keyword evidence="4" id="KW-0238">DNA-binding</keyword>
<feature type="non-terminal residue" evidence="8">
    <location>
        <position position="480"/>
    </location>
</feature>
<sequence length="480" mass="53082">MSSIGRKRISVAWLESFVSRVKHASPEERDAMLDEVSFEDHLEQASKDLKIPLGVPVRLRQSNLQVGAEGSLIYHGPTSIYLAGQFYEPERQEPPFTSVQQSARVARHFGLQDSLITQALQDFFKWQYPHFMFIYRGAFLRDHYSNSHSGKYWSPPLLYAICALGTLMATDKSEEDVSERFFAAAESILMVSGLEQPCVTNVQAFLCMAFYEMGRGNLSKGWAFSGIAFRMGYDIGFQRDPCHWTSTDHSITTVEDIEIRRRIYWGCYLSDKLISLMLGRTTYLDENDATVGPIDTLPSMQMAGSFARLVKMKQVGANHSVIISARRGIAHGLKNVPLIFVYAIVQAASAILMLDKTAHHRGDGQDSTSTSANLELVFLMQALDECSATWFLALQAKKIVLRFIKGMNDSSELETGVQEAGVQEAGVQEAGVQEAGVSDADIGVDGFGLQSNAFGLGNAFSSDGNAFPAWDLSQLAESED</sequence>
<evidence type="ECO:0000313" key="9">
    <source>
        <dbReference type="Proteomes" id="UP000258309"/>
    </source>
</evidence>
<dbReference type="InterPro" id="IPR051615">
    <property type="entry name" value="Transcr_Regulatory_Elem"/>
</dbReference>
<keyword evidence="2" id="KW-0862">Zinc</keyword>
<evidence type="ECO:0000256" key="1">
    <source>
        <dbReference type="ARBA" id="ARBA00022723"/>
    </source>
</evidence>
<dbReference type="AlphaFoldDB" id="A0A3E2HAH1"/>
<reference evidence="8 9" key="1">
    <citation type="submission" date="2018-05" db="EMBL/GenBank/DDBJ databases">
        <title>Draft genome sequence of Scytalidium lignicola DSM 105466, a ubiquitous saprotrophic fungus.</title>
        <authorList>
            <person name="Buettner E."/>
            <person name="Gebauer A.M."/>
            <person name="Hofrichter M."/>
            <person name="Liers C."/>
            <person name="Kellner H."/>
        </authorList>
    </citation>
    <scope>NUCLEOTIDE SEQUENCE [LARGE SCALE GENOMIC DNA]</scope>
    <source>
        <strain evidence="8 9">DSM 105466</strain>
    </source>
</reference>
<evidence type="ECO:0000256" key="2">
    <source>
        <dbReference type="ARBA" id="ARBA00022833"/>
    </source>
</evidence>
<dbReference type="OrthoDB" id="3564211at2759"/>
<dbReference type="GO" id="GO:0008270">
    <property type="term" value="F:zinc ion binding"/>
    <property type="evidence" value="ECO:0007669"/>
    <property type="project" value="InterPro"/>
</dbReference>
<keyword evidence="9" id="KW-1185">Reference proteome</keyword>
<keyword evidence="5" id="KW-0804">Transcription</keyword>